<protein>
    <submittedName>
        <fullName evidence="3">Rhodanese-like protein</fullName>
    </submittedName>
</protein>
<name>W0RNY9_9BACT</name>
<evidence type="ECO:0000313" key="4">
    <source>
        <dbReference type="Proteomes" id="UP000019151"/>
    </source>
</evidence>
<organism evidence="3 4">
    <name type="scientific">Gemmatirosa kalamazoonensis</name>
    <dbReference type="NCBI Taxonomy" id="861299"/>
    <lineage>
        <taxon>Bacteria</taxon>
        <taxon>Pseudomonadati</taxon>
        <taxon>Gemmatimonadota</taxon>
        <taxon>Gemmatimonadia</taxon>
        <taxon>Gemmatimonadales</taxon>
        <taxon>Gemmatimonadaceae</taxon>
        <taxon>Gemmatirosa</taxon>
    </lineage>
</organism>
<dbReference type="PATRIC" id="fig|861299.3.peg.4982"/>
<dbReference type="InterPro" id="IPR001763">
    <property type="entry name" value="Rhodanese-like_dom"/>
</dbReference>
<proteinExistence type="predicted"/>
<dbReference type="InterPro" id="IPR036873">
    <property type="entry name" value="Rhodanese-like_dom_sf"/>
</dbReference>
<dbReference type="InParanoid" id="W0RNY9"/>
<feature type="domain" description="Rhodanese" evidence="2">
    <location>
        <begin position="61"/>
        <end position="147"/>
    </location>
</feature>
<dbReference type="Gene3D" id="3.40.250.10">
    <property type="entry name" value="Rhodanese-like domain"/>
    <property type="match status" value="1"/>
</dbReference>
<dbReference type="PROSITE" id="PS50206">
    <property type="entry name" value="RHODANESE_3"/>
    <property type="match status" value="1"/>
</dbReference>
<sequence>MITTRRVLGTSAGVLGALAAIAGRPSPNAPTTIDVAALAREIDGQTDHVSALELAGWIRDRRPGLRVLDVRSAAEFETYHIPSAEHVPLATLAAMRPRAGETLVLYSEGGAHAGQAWVLLRALGFRDVYFLAGGLLDWMEDVMRPAVAAGPDAERVAALSRYFGGTPRSGADVPDESSSAAAVARLRRRGC</sequence>
<evidence type="ECO:0000256" key="1">
    <source>
        <dbReference type="SAM" id="SignalP"/>
    </source>
</evidence>
<keyword evidence="1" id="KW-0732">Signal</keyword>
<dbReference type="SMART" id="SM00450">
    <property type="entry name" value="RHOD"/>
    <property type="match status" value="1"/>
</dbReference>
<dbReference type="RefSeq" id="WP_025413800.1">
    <property type="nucleotide sequence ID" value="NZ_CP007129.1"/>
</dbReference>
<geneLocation type="plasmid" evidence="3 4">
    <name>1</name>
</geneLocation>
<keyword evidence="3" id="KW-0614">Plasmid</keyword>
<dbReference type="AlphaFoldDB" id="W0RNY9"/>
<gene>
    <name evidence="3" type="ORF">J421_4926</name>
</gene>
<feature type="chain" id="PRO_5004794380" evidence="1">
    <location>
        <begin position="23"/>
        <end position="191"/>
    </location>
</feature>
<evidence type="ECO:0000259" key="2">
    <source>
        <dbReference type="PROSITE" id="PS50206"/>
    </source>
</evidence>
<dbReference type="SUPFAM" id="SSF52821">
    <property type="entry name" value="Rhodanese/Cell cycle control phosphatase"/>
    <property type="match status" value="1"/>
</dbReference>
<dbReference type="EMBL" id="CP007129">
    <property type="protein sequence ID" value="AHG92461.1"/>
    <property type="molecule type" value="Genomic_DNA"/>
</dbReference>
<reference evidence="3 4" key="1">
    <citation type="journal article" date="2014" name="Genome Announc.">
        <title>Genome Sequence and Methylome of Soil Bacterium Gemmatirosa kalamazoonensis KBS708T, a Member of the Rarely Cultivated Gemmatimonadetes Phylum.</title>
        <authorList>
            <person name="Debruyn J.M."/>
            <person name="Radosevich M."/>
            <person name="Wommack K.E."/>
            <person name="Polson S.W."/>
            <person name="Hauser L.J."/>
            <person name="Fawaz M.N."/>
            <person name="Korlach J."/>
            <person name="Tsai Y.C."/>
        </authorList>
    </citation>
    <scope>NUCLEOTIDE SEQUENCE [LARGE SCALE GENOMIC DNA]</scope>
    <source>
        <strain evidence="3 4">KBS708</strain>
        <plasmid evidence="4">Plasmid 1</plasmid>
    </source>
</reference>
<evidence type="ECO:0000313" key="3">
    <source>
        <dbReference type="EMBL" id="AHG92461.1"/>
    </source>
</evidence>
<dbReference type="GO" id="GO:0004792">
    <property type="term" value="F:thiosulfate-cyanide sulfurtransferase activity"/>
    <property type="evidence" value="ECO:0007669"/>
    <property type="project" value="TreeGrafter"/>
</dbReference>
<keyword evidence="4" id="KW-1185">Reference proteome</keyword>
<feature type="signal peptide" evidence="1">
    <location>
        <begin position="1"/>
        <end position="22"/>
    </location>
</feature>
<dbReference type="KEGG" id="gba:J421_4926"/>
<dbReference type="PANTHER" id="PTHR44086:SF13">
    <property type="entry name" value="THIOSULFATE SULFURTRANSFERASE PSPE"/>
    <property type="match status" value="1"/>
</dbReference>
<dbReference type="HOGENOM" id="CLU_1419666_0_0_0"/>
<dbReference type="OrthoDB" id="9814704at2"/>
<accession>W0RNY9</accession>
<dbReference type="Pfam" id="PF00581">
    <property type="entry name" value="Rhodanese"/>
    <property type="match status" value="1"/>
</dbReference>
<dbReference type="PANTHER" id="PTHR44086">
    <property type="entry name" value="THIOSULFATE SULFURTRANSFERASE RDL2, MITOCHONDRIAL-RELATED"/>
    <property type="match status" value="1"/>
</dbReference>
<dbReference type="CDD" id="cd00158">
    <property type="entry name" value="RHOD"/>
    <property type="match status" value="1"/>
</dbReference>
<dbReference type="Proteomes" id="UP000019151">
    <property type="component" value="Plasmid 1"/>
</dbReference>